<evidence type="ECO:0000256" key="1">
    <source>
        <dbReference type="ARBA" id="ARBA00004141"/>
    </source>
</evidence>
<keyword evidence="2 5" id="KW-0812">Transmembrane</keyword>
<evidence type="ECO:0000259" key="6">
    <source>
        <dbReference type="Pfam" id="PF14378"/>
    </source>
</evidence>
<dbReference type="KEGG" id="npi:G7071_01820"/>
<feature type="domain" description="Inositolphosphotransferase Aur1/Ipt1" evidence="6">
    <location>
        <begin position="61"/>
        <end position="243"/>
    </location>
</feature>
<dbReference type="InterPro" id="IPR052185">
    <property type="entry name" value="IPC_Synthase-Related"/>
</dbReference>
<feature type="transmembrane region" description="Helical" evidence="5">
    <location>
        <begin position="124"/>
        <end position="142"/>
    </location>
</feature>
<dbReference type="Proteomes" id="UP000502035">
    <property type="component" value="Chromosome"/>
</dbReference>
<organism evidence="7 8">
    <name type="scientific">Nocardioides piscis</name>
    <dbReference type="NCBI Taxonomy" id="2714938"/>
    <lineage>
        <taxon>Bacteria</taxon>
        <taxon>Bacillati</taxon>
        <taxon>Actinomycetota</taxon>
        <taxon>Actinomycetes</taxon>
        <taxon>Propionibacteriales</taxon>
        <taxon>Nocardioidaceae</taxon>
        <taxon>Nocardioides</taxon>
    </lineage>
</organism>
<reference evidence="7 8" key="1">
    <citation type="submission" date="2020-03" db="EMBL/GenBank/DDBJ databases">
        <title>Nocardioides sp. nov., isolated from fish.</title>
        <authorList>
            <person name="Hyun D.-W."/>
            <person name="Bae J.-W."/>
        </authorList>
    </citation>
    <scope>NUCLEOTIDE SEQUENCE [LARGE SCALE GENOMIC DNA]</scope>
    <source>
        <strain evidence="7 8">HDW12A</strain>
    </source>
</reference>
<dbReference type="CDD" id="cd03386">
    <property type="entry name" value="PAP2_Aur1_like"/>
    <property type="match status" value="1"/>
</dbReference>
<feature type="transmembrane region" description="Helical" evidence="5">
    <location>
        <begin position="92"/>
        <end position="112"/>
    </location>
</feature>
<protein>
    <submittedName>
        <fullName evidence="7">Inositol phosphorylceramide synthase</fullName>
    </submittedName>
</protein>
<feature type="transmembrane region" description="Helical" evidence="5">
    <location>
        <begin position="180"/>
        <end position="198"/>
    </location>
</feature>
<evidence type="ECO:0000256" key="5">
    <source>
        <dbReference type="SAM" id="Phobius"/>
    </source>
</evidence>
<dbReference type="AlphaFoldDB" id="A0A6G7YCM8"/>
<accession>A0A6G7YCM8</accession>
<evidence type="ECO:0000256" key="4">
    <source>
        <dbReference type="ARBA" id="ARBA00023136"/>
    </source>
</evidence>
<dbReference type="EMBL" id="CP049866">
    <property type="protein sequence ID" value="QIK74367.1"/>
    <property type="molecule type" value="Genomic_DNA"/>
</dbReference>
<feature type="transmembrane region" description="Helical" evidence="5">
    <location>
        <begin position="205"/>
        <end position="223"/>
    </location>
</feature>
<evidence type="ECO:0000313" key="7">
    <source>
        <dbReference type="EMBL" id="QIK74367.1"/>
    </source>
</evidence>
<dbReference type="GO" id="GO:0016020">
    <property type="term" value="C:membrane"/>
    <property type="evidence" value="ECO:0007669"/>
    <property type="project" value="UniProtKB-SubCell"/>
</dbReference>
<dbReference type="Pfam" id="PF14378">
    <property type="entry name" value="PAP2_3"/>
    <property type="match status" value="1"/>
</dbReference>
<name>A0A6G7YCM8_9ACTN</name>
<sequence>MTTLLPARTRPLEPTTAAPALHRAFVGARELGFLAVVYVGYAVTRVLADDSFAPARERAARLVAIEQPLGLGFEQPLNDWFAGHHLVGAAGAFHYASAHYLVTAAVLVWLFVRRPSTYVVARRTLVVATVVALGVYLLAPTAPPRLVGGFTDVLAQHSGAGWWGAEASAPKGLGELTNQLAAFPSMHAGWALWVALAVAASTRHWLPRLVAWSHAVVTALVVIGTGNHWTLDVVAGWALIAFVWRVAETATLDEQRLDPVISGALRR</sequence>
<dbReference type="PANTHER" id="PTHR31310:SF7">
    <property type="entry name" value="PA-PHOSPHATASE RELATED-FAMILY PROTEIN DDB_G0268928"/>
    <property type="match status" value="1"/>
</dbReference>
<keyword evidence="3 5" id="KW-1133">Transmembrane helix</keyword>
<evidence type="ECO:0000313" key="8">
    <source>
        <dbReference type="Proteomes" id="UP000502035"/>
    </source>
</evidence>
<dbReference type="PANTHER" id="PTHR31310">
    <property type="match status" value="1"/>
</dbReference>
<feature type="transmembrane region" description="Helical" evidence="5">
    <location>
        <begin position="31"/>
        <end position="48"/>
    </location>
</feature>
<gene>
    <name evidence="7" type="ORF">G7071_01820</name>
</gene>
<dbReference type="RefSeq" id="WP_166314144.1">
    <property type="nucleotide sequence ID" value="NZ_CP049866.1"/>
</dbReference>
<comment type="subcellular location">
    <subcellularLocation>
        <location evidence="1">Membrane</location>
        <topology evidence="1">Multi-pass membrane protein</topology>
    </subcellularLocation>
</comment>
<dbReference type="InterPro" id="IPR026841">
    <property type="entry name" value="Aur1/Ipt1"/>
</dbReference>
<keyword evidence="8" id="KW-1185">Reference proteome</keyword>
<keyword evidence="4 5" id="KW-0472">Membrane</keyword>
<evidence type="ECO:0000256" key="3">
    <source>
        <dbReference type="ARBA" id="ARBA00022989"/>
    </source>
</evidence>
<evidence type="ECO:0000256" key="2">
    <source>
        <dbReference type="ARBA" id="ARBA00022692"/>
    </source>
</evidence>
<proteinExistence type="predicted"/>